<dbReference type="InterPro" id="IPR008792">
    <property type="entry name" value="PQQD"/>
</dbReference>
<accession>A0A0G1W2W7</accession>
<dbReference type="Gene3D" id="1.10.10.1150">
    <property type="entry name" value="Coenzyme PQQ synthesis protein D (PqqD)"/>
    <property type="match status" value="1"/>
</dbReference>
<evidence type="ECO:0008006" key="3">
    <source>
        <dbReference type="Google" id="ProtNLM"/>
    </source>
</evidence>
<dbReference type="Proteomes" id="UP000034588">
    <property type="component" value="Unassembled WGS sequence"/>
</dbReference>
<gene>
    <name evidence="1" type="ORF">UY48_C0007G0019</name>
</gene>
<sequence length="80" mass="9251">MKPKRMWEWREYKLGSLIENGIALNETGTFIWKLCDGKTSVDLIINAMCRTYDVQKSCAKQDVTELIQLLIDEHSLKSTT</sequence>
<evidence type="ECO:0000313" key="1">
    <source>
        <dbReference type="EMBL" id="KKW12930.1"/>
    </source>
</evidence>
<dbReference type="InterPro" id="IPR041881">
    <property type="entry name" value="PqqD_sf"/>
</dbReference>
<dbReference type="EMBL" id="LCQD01000007">
    <property type="protein sequence ID" value="KKW12930.1"/>
    <property type="molecule type" value="Genomic_DNA"/>
</dbReference>
<evidence type="ECO:0000313" key="2">
    <source>
        <dbReference type="Proteomes" id="UP000034588"/>
    </source>
</evidence>
<protein>
    <recommendedName>
        <fullName evidence="3">PqqD family protein</fullName>
    </recommendedName>
</protein>
<dbReference type="AlphaFoldDB" id="A0A0G1W2W7"/>
<organism evidence="1 2">
    <name type="scientific">Candidatus Gottesmanbacteria bacterium GW2011_GWB1_49_7</name>
    <dbReference type="NCBI Taxonomy" id="1618448"/>
    <lineage>
        <taxon>Bacteria</taxon>
        <taxon>Candidatus Gottesmaniibacteriota</taxon>
    </lineage>
</organism>
<reference evidence="1 2" key="1">
    <citation type="journal article" date="2015" name="Nature">
        <title>rRNA introns, odd ribosomes, and small enigmatic genomes across a large radiation of phyla.</title>
        <authorList>
            <person name="Brown C.T."/>
            <person name="Hug L.A."/>
            <person name="Thomas B.C."/>
            <person name="Sharon I."/>
            <person name="Castelle C.J."/>
            <person name="Singh A."/>
            <person name="Wilkins M.J."/>
            <person name="Williams K.H."/>
            <person name="Banfield J.F."/>
        </authorList>
    </citation>
    <scope>NUCLEOTIDE SEQUENCE [LARGE SCALE GENOMIC DNA]</scope>
</reference>
<dbReference type="Pfam" id="PF05402">
    <property type="entry name" value="PqqD"/>
    <property type="match status" value="1"/>
</dbReference>
<name>A0A0G1W2W7_9BACT</name>
<comment type="caution">
    <text evidence="1">The sequence shown here is derived from an EMBL/GenBank/DDBJ whole genome shotgun (WGS) entry which is preliminary data.</text>
</comment>
<proteinExistence type="predicted"/>